<dbReference type="Gene3D" id="1.10.8.430">
    <property type="entry name" value="Helical domain of apoptotic protease-activating factors"/>
    <property type="match status" value="1"/>
</dbReference>
<dbReference type="InterPro" id="IPR011713">
    <property type="entry name" value="Leu-rich_rpt_3"/>
</dbReference>
<dbReference type="Pfam" id="PF07725">
    <property type="entry name" value="LRR_3"/>
    <property type="match status" value="1"/>
</dbReference>
<evidence type="ECO:0000256" key="5">
    <source>
        <dbReference type="ARBA" id="ARBA00022821"/>
    </source>
</evidence>
<dbReference type="Pfam" id="PF00931">
    <property type="entry name" value="NB-ARC"/>
    <property type="match status" value="1"/>
</dbReference>
<sequence length="1225" mass="139412">MASSRIKRYHVFPSFHGPDVRRGFLSHLRHQFASKGITTFKDHEIERGHTIGPELVQAIRESRVLVVLLSKNYASSSWCLDELVEILNCKEASRQIVMTIFYNVDPSDVRKQCGDFRKAFEKTCEGKNEEDKKRWMEALAYVATIAGEHSLNWTDEAAMVEKFSTDVSNKLNVTLSRDFDGIVGLQAHMRKLNTLLCLESDEVKMIGIWGPVGIGKSTIARALFNCLSSNFRLRCFMGNLKGSYKGLMGVDDYDSKLGLQSQLLSKILNQRNIRVNHLGAVKEWLQDQRVLIILDDVDDLEKLEVLAKEPSWFGPKSRIIVTTEDKYILKAHGIEDIYHVGFPSSEEALEILCLSAFKQRYVQDDFEKVAKRVAYLCGYLPLGLCVVGSSLRGESKEEWELQLSRIESNLDRKIEDVLRVGYDRLSKKNQTLFLHIACILNNGRVDHVSSMLADSNLDVKNGLKTLAIKSLVQNDRLYDNTPSQKIVMHYLLQQLGRHVVNEQSDEPEKRQFLVEAEEIRDVLANETGTGSVIGISFDMCMMGEFSISGRAFEGMRNLRFLKMYNSGGLRIAGDMEYLPHLRLLHWDVYPGKILPPTFQPQFLVELCMKFSNLEKLWGGIQPLSNLKTLNLDDSYWLKEIPNLSEATNLETVSLTYCTSLVELPSSIKNLHKLENLNMEGCKKLRVIPANINLASLEEVNMTYCSRLKAFPHFSSNISRLYVGNTKIEDVPSSIPESWLRLEKFYIGSKSLKRLTHVPECVSYLDLSNSDIKKIPDCVIGLPGLHFLIIKNCTKLVSLQGLPPSLLNLDASDCGSLKRVCFSLYEPKAYKTLNACKRVRSEKDAIRVSSIFDEPTRVITLMNCLSLEEEARRVIIQGWYNWAVLPGKEVPSEFTHRATGNSVTISERIFSASSRFKACLLFSPTKKAVRLGLNTKIVCRLRSKGFLISELNYSSIGTSDSYYFYQPQTEHLLVFSGVLFEEHKCFESEIQFEFSCKGNDTNIIECGIQMSTEEGSTFHDPNREVMFLNCLKLDEEARRSIIQRWAYKYVCLPRKEVPSEFTHRATGNTVTITKGTLFASTSFRACILLSPNLQHLAVFGYTIVCLLRSKGVLINELELSPHSRPWFWTGRCPHPLLTEHVFVFPGAMFKERTWVEVDSDIQFEFSCGEEHSKIIECGVQMLADEGDRSSRKWKKESVVVKTNKHTNWWCGLKKLGLRNNKKNQTG</sequence>
<reference evidence="9 10" key="1">
    <citation type="submission" date="2021-07" db="EMBL/GenBank/DDBJ databases">
        <authorList>
            <consortium name="Genoscope - CEA"/>
            <person name="William W."/>
        </authorList>
    </citation>
    <scope>NUCLEOTIDE SEQUENCE [LARGE SCALE GENOMIC DNA]</scope>
</reference>
<evidence type="ECO:0000256" key="3">
    <source>
        <dbReference type="ARBA" id="ARBA00022737"/>
    </source>
</evidence>
<dbReference type="GO" id="GO:0006952">
    <property type="term" value="P:defense response"/>
    <property type="evidence" value="ECO:0007669"/>
    <property type="project" value="UniProtKB-KW"/>
</dbReference>
<dbReference type="InterPro" id="IPR000157">
    <property type="entry name" value="TIR_dom"/>
</dbReference>
<dbReference type="InterPro" id="IPR058192">
    <property type="entry name" value="WHD_ROQ1-like"/>
</dbReference>
<dbReference type="GO" id="GO:0043531">
    <property type="term" value="F:ADP binding"/>
    <property type="evidence" value="ECO:0007669"/>
    <property type="project" value="InterPro"/>
</dbReference>
<dbReference type="SUPFAM" id="SSF52540">
    <property type="entry name" value="P-loop containing nucleoside triphosphate hydrolases"/>
    <property type="match status" value="1"/>
</dbReference>
<keyword evidence="5" id="KW-0611">Plant defense</keyword>
<dbReference type="InterPro" id="IPR035897">
    <property type="entry name" value="Toll_tir_struct_dom_sf"/>
</dbReference>
<evidence type="ECO:0000313" key="9">
    <source>
        <dbReference type="EMBL" id="CAG7906684.1"/>
    </source>
</evidence>
<dbReference type="SUPFAM" id="SSF52058">
    <property type="entry name" value="L domain-like"/>
    <property type="match status" value="1"/>
</dbReference>
<organism evidence="9 10">
    <name type="scientific">Brassica campestris</name>
    <name type="common">Field mustard</name>
    <dbReference type="NCBI Taxonomy" id="3711"/>
    <lineage>
        <taxon>Eukaryota</taxon>
        <taxon>Viridiplantae</taxon>
        <taxon>Streptophyta</taxon>
        <taxon>Embryophyta</taxon>
        <taxon>Tracheophyta</taxon>
        <taxon>Spermatophyta</taxon>
        <taxon>Magnoliopsida</taxon>
        <taxon>eudicotyledons</taxon>
        <taxon>Gunneridae</taxon>
        <taxon>Pentapetalae</taxon>
        <taxon>rosids</taxon>
        <taxon>malvids</taxon>
        <taxon>Brassicales</taxon>
        <taxon>Brassicaceae</taxon>
        <taxon>Brassiceae</taxon>
        <taxon>Brassica</taxon>
    </lineage>
</organism>
<dbReference type="Gene3D" id="3.40.50.10140">
    <property type="entry name" value="Toll/interleukin-1 receptor homology (TIR) domain"/>
    <property type="match status" value="1"/>
</dbReference>
<dbReference type="FunFam" id="3.40.50.10140:FF:000007">
    <property type="entry name" value="Disease resistance protein (TIR-NBS-LRR class)"/>
    <property type="match status" value="1"/>
</dbReference>
<feature type="domain" description="TIR" evidence="8">
    <location>
        <begin position="7"/>
        <end position="171"/>
    </location>
</feature>
<dbReference type="Pfam" id="PF01582">
    <property type="entry name" value="TIR"/>
    <property type="match status" value="1"/>
</dbReference>
<dbReference type="FunFam" id="3.80.10.10:FF:000386">
    <property type="entry name" value="Disease resistance protein RPS4"/>
    <property type="match status" value="1"/>
</dbReference>
<dbReference type="InterPro" id="IPR044974">
    <property type="entry name" value="Disease_R_plants"/>
</dbReference>
<evidence type="ECO:0000256" key="6">
    <source>
        <dbReference type="ARBA" id="ARBA00023027"/>
    </source>
</evidence>
<dbReference type="InterPro" id="IPR032675">
    <property type="entry name" value="LRR_dom_sf"/>
</dbReference>
<dbReference type="Proteomes" id="UP000694005">
    <property type="component" value="Chromosome A04"/>
</dbReference>
<dbReference type="FunFam" id="3.40.50.300:FF:001002">
    <property type="entry name" value="Disease resistance protein (TIR-NBS-LRR class)"/>
    <property type="match status" value="1"/>
</dbReference>
<dbReference type="InterPro" id="IPR027417">
    <property type="entry name" value="P-loop_NTPase"/>
</dbReference>
<dbReference type="SUPFAM" id="SSF52200">
    <property type="entry name" value="Toll/Interleukin receptor TIR domain"/>
    <property type="match status" value="1"/>
</dbReference>
<keyword evidence="2" id="KW-0433">Leucine-rich repeat</keyword>
<dbReference type="EMBL" id="LS974620">
    <property type="protein sequence ID" value="CAG7906684.1"/>
    <property type="molecule type" value="Genomic_DNA"/>
</dbReference>
<dbReference type="EC" id="3.2.2.6" evidence="1"/>
<dbReference type="GO" id="GO:0061809">
    <property type="term" value="F:NAD+ nucleosidase activity, cyclic ADP-ribose generating"/>
    <property type="evidence" value="ECO:0007669"/>
    <property type="project" value="UniProtKB-EC"/>
</dbReference>
<evidence type="ECO:0000259" key="8">
    <source>
        <dbReference type="PROSITE" id="PS50104"/>
    </source>
</evidence>
<proteinExistence type="predicted"/>
<dbReference type="PANTHER" id="PTHR11017">
    <property type="entry name" value="LEUCINE-RICH REPEAT-CONTAINING PROTEIN"/>
    <property type="match status" value="1"/>
</dbReference>
<dbReference type="AlphaFoldDB" id="A0A8D9HX98"/>
<dbReference type="GO" id="GO:0007165">
    <property type="term" value="P:signal transduction"/>
    <property type="evidence" value="ECO:0007669"/>
    <property type="project" value="InterPro"/>
</dbReference>
<protein>
    <recommendedName>
        <fullName evidence="1">ADP-ribosyl cyclase/cyclic ADP-ribose hydrolase</fullName>
        <ecNumber evidence="1">3.2.2.6</ecNumber>
    </recommendedName>
</protein>
<dbReference type="Gene3D" id="3.40.50.300">
    <property type="entry name" value="P-loop containing nucleotide triphosphate hydrolases"/>
    <property type="match status" value="1"/>
</dbReference>
<dbReference type="PANTHER" id="PTHR11017:SF542">
    <property type="entry name" value="DISEASE RESISTANCE PROTEIN (TIR-NBS-LRR CLASS) FAMILY"/>
    <property type="match status" value="1"/>
</dbReference>
<dbReference type="PRINTS" id="PR00364">
    <property type="entry name" value="DISEASERSIST"/>
</dbReference>
<dbReference type="InterPro" id="IPR002182">
    <property type="entry name" value="NB-ARC"/>
</dbReference>
<dbReference type="InterPro" id="IPR042197">
    <property type="entry name" value="Apaf_helical"/>
</dbReference>
<gene>
    <name evidence="9" type="ORF">BRAPAZ1V2_A04P15850.2</name>
</gene>
<comment type="catalytic activity">
    <reaction evidence="7">
        <text>NAD(+) + H2O = ADP-D-ribose + nicotinamide + H(+)</text>
        <dbReference type="Rhea" id="RHEA:16301"/>
        <dbReference type="ChEBI" id="CHEBI:15377"/>
        <dbReference type="ChEBI" id="CHEBI:15378"/>
        <dbReference type="ChEBI" id="CHEBI:17154"/>
        <dbReference type="ChEBI" id="CHEBI:57540"/>
        <dbReference type="ChEBI" id="CHEBI:57967"/>
        <dbReference type="EC" id="3.2.2.6"/>
    </reaction>
    <physiologicalReaction direction="left-to-right" evidence="7">
        <dbReference type="Rhea" id="RHEA:16302"/>
    </physiologicalReaction>
</comment>
<dbReference type="PROSITE" id="PS50104">
    <property type="entry name" value="TIR"/>
    <property type="match status" value="1"/>
</dbReference>
<dbReference type="Gramene" id="A04p15850.2_BraZ1">
    <property type="protein sequence ID" value="A04p15850.2_BraZ1.CDS"/>
    <property type="gene ID" value="A04g15850.2_BraZ1"/>
</dbReference>
<dbReference type="Gene3D" id="3.80.10.10">
    <property type="entry name" value="Ribonuclease Inhibitor"/>
    <property type="match status" value="1"/>
</dbReference>
<evidence type="ECO:0000256" key="4">
    <source>
        <dbReference type="ARBA" id="ARBA00022801"/>
    </source>
</evidence>
<evidence type="ECO:0000256" key="2">
    <source>
        <dbReference type="ARBA" id="ARBA00022614"/>
    </source>
</evidence>
<evidence type="ECO:0000256" key="1">
    <source>
        <dbReference type="ARBA" id="ARBA00011982"/>
    </source>
</evidence>
<accession>A0A8D9HX98</accession>
<dbReference type="FunFam" id="1.10.8.430:FF:000002">
    <property type="entry name" value="Disease resistance protein (TIR-NBS-LRR class)"/>
    <property type="match status" value="1"/>
</dbReference>
<keyword evidence="4" id="KW-0378">Hydrolase</keyword>
<name>A0A8D9HX98_BRACM</name>
<evidence type="ECO:0000313" key="10">
    <source>
        <dbReference type="Proteomes" id="UP000694005"/>
    </source>
</evidence>
<evidence type="ECO:0000256" key="7">
    <source>
        <dbReference type="ARBA" id="ARBA00047304"/>
    </source>
</evidence>
<keyword evidence="6" id="KW-0520">NAD</keyword>
<dbReference type="Pfam" id="PF23282">
    <property type="entry name" value="WHD_ROQ1"/>
    <property type="match status" value="1"/>
</dbReference>
<keyword evidence="3" id="KW-0677">Repeat</keyword>
<dbReference type="SMART" id="SM00255">
    <property type="entry name" value="TIR"/>
    <property type="match status" value="1"/>
</dbReference>